<reference evidence="1 2" key="1">
    <citation type="submission" date="2018-06" db="EMBL/GenBank/DDBJ databases">
        <title>Extensive metabolic versatility and redundancy in microbially diverse, dynamic hydrothermal sediments.</title>
        <authorList>
            <person name="Dombrowski N."/>
            <person name="Teske A."/>
            <person name="Baker B.J."/>
        </authorList>
    </citation>
    <scope>NUCLEOTIDE SEQUENCE [LARGE SCALE GENOMIC DNA]</scope>
    <source>
        <strain evidence="1">B47_G16</strain>
    </source>
</reference>
<proteinExistence type="predicted"/>
<name>A0A497E561_UNCAE</name>
<dbReference type="EMBL" id="QMPZ01000013">
    <property type="protein sequence ID" value="RLE10255.1"/>
    <property type="molecule type" value="Genomic_DNA"/>
</dbReference>
<evidence type="ECO:0000313" key="1">
    <source>
        <dbReference type="EMBL" id="RLE10255.1"/>
    </source>
</evidence>
<dbReference type="AlphaFoldDB" id="A0A497E561"/>
<accession>A0A497E561</accession>
<evidence type="ECO:0000313" key="2">
    <source>
        <dbReference type="Proteomes" id="UP000279422"/>
    </source>
</evidence>
<dbReference type="Proteomes" id="UP000279422">
    <property type="component" value="Unassembled WGS sequence"/>
</dbReference>
<comment type="caution">
    <text evidence="1">The sequence shown here is derived from an EMBL/GenBank/DDBJ whole genome shotgun (WGS) entry which is preliminary data.</text>
</comment>
<dbReference type="InterPro" id="IPR035205">
    <property type="entry name" value="DUF5320"/>
</dbReference>
<sequence>MPFGWGAAGWLFPYFNPYWYWRPFWWYGYPGYGYPGYGYPMSKEQEKAMLQEEARILEDQLAQIRKRLTELEK</sequence>
<dbReference type="Pfam" id="PF17253">
    <property type="entry name" value="DUF5320"/>
    <property type="match status" value="1"/>
</dbReference>
<organism evidence="1 2">
    <name type="scientific">Aerophobetes bacterium</name>
    <dbReference type="NCBI Taxonomy" id="2030807"/>
    <lineage>
        <taxon>Bacteria</taxon>
        <taxon>Candidatus Aerophobota</taxon>
    </lineage>
</organism>
<protein>
    <recommendedName>
        <fullName evidence="3">DUF5320 domain-containing protein</fullName>
    </recommendedName>
</protein>
<evidence type="ECO:0008006" key="3">
    <source>
        <dbReference type="Google" id="ProtNLM"/>
    </source>
</evidence>
<gene>
    <name evidence="1" type="ORF">DRJ00_02015</name>
</gene>